<dbReference type="InParanoid" id="L5KSG7"/>
<accession>L5KSG7</accession>
<feature type="compositionally biased region" description="Polar residues" evidence="1">
    <location>
        <begin position="35"/>
        <end position="44"/>
    </location>
</feature>
<name>L5KSG7_PTEAL</name>
<protein>
    <submittedName>
        <fullName evidence="2">Uncharacterized protein</fullName>
    </submittedName>
</protein>
<reference evidence="3" key="1">
    <citation type="journal article" date="2013" name="Science">
        <title>Comparative analysis of bat genomes provides insight into the evolution of flight and immunity.</title>
        <authorList>
            <person name="Zhang G."/>
            <person name="Cowled C."/>
            <person name="Shi Z."/>
            <person name="Huang Z."/>
            <person name="Bishop-Lilly K.A."/>
            <person name="Fang X."/>
            <person name="Wynne J.W."/>
            <person name="Xiong Z."/>
            <person name="Baker M.L."/>
            <person name="Zhao W."/>
            <person name="Tachedjian M."/>
            <person name="Zhu Y."/>
            <person name="Zhou P."/>
            <person name="Jiang X."/>
            <person name="Ng J."/>
            <person name="Yang L."/>
            <person name="Wu L."/>
            <person name="Xiao J."/>
            <person name="Feng Y."/>
            <person name="Chen Y."/>
            <person name="Sun X."/>
            <person name="Zhang Y."/>
            <person name="Marsh G.A."/>
            <person name="Crameri G."/>
            <person name="Broder C.C."/>
            <person name="Frey K.G."/>
            <person name="Wang L.F."/>
            <person name="Wang J."/>
        </authorList>
    </citation>
    <scope>NUCLEOTIDE SEQUENCE [LARGE SCALE GENOMIC DNA]</scope>
</reference>
<dbReference type="EMBL" id="KB030575">
    <property type="protein sequence ID" value="ELK14362.1"/>
    <property type="molecule type" value="Genomic_DNA"/>
</dbReference>
<dbReference type="Proteomes" id="UP000010552">
    <property type="component" value="Unassembled WGS sequence"/>
</dbReference>
<feature type="region of interest" description="Disordered" evidence="1">
    <location>
        <begin position="1"/>
        <end position="46"/>
    </location>
</feature>
<proteinExistence type="predicted"/>
<evidence type="ECO:0000313" key="2">
    <source>
        <dbReference type="EMBL" id="ELK14362.1"/>
    </source>
</evidence>
<dbReference type="AlphaFoldDB" id="L5KSG7"/>
<gene>
    <name evidence="2" type="ORF">PAL_GLEAN10006401</name>
</gene>
<keyword evidence="3" id="KW-1185">Reference proteome</keyword>
<evidence type="ECO:0000256" key="1">
    <source>
        <dbReference type="SAM" id="MobiDB-lite"/>
    </source>
</evidence>
<sequence length="66" mass="6896">MAGCVGLSCPARPSHRRTPTSCDGLQASDKGIRQPGTTSGTTGCHVTARQHLATETWRGESASVRT</sequence>
<organism evidence="2 3">
    <name type="scientific">Pteropus alecto</name>
    <name type="common">Black flying fox</name>
    <dbReference type="NCBI Taxonomy" id="9402"/>
    <lineage>
        <taxon>Eukaryota</taxon>
        <taxon>Metazoa</taxon>
        <taxon>Chordata</taxon>
        <taxon>Craniata</taxon>
        <taxon>Vertebrata</taxon>
        <taxon>Euteleostomi</taxon>
        <taxon>Mammalia</taxon>
        <taxon>Eutheria</taxon>
        <taxon>Laurasiatheria</taxon>
        <taxon>Chiroptera</taxon>
        <taxon>Yinpterochiroptera</taxon>
        <taxon>Pteropodoidea</taxon>
        <taxon>Pteropodidae</taxon>
        <taxon>Pteropodinae</taxon>
        <taxon>Pteropus</taxon>
    </lineage>
</organism>
<evidence type="ECO:0000313" key="3">
    <source>
        <dbReference type="Proteomes" id="UP000010552"/>
    </source>
</evidence>